<dbReference type="PROSITE" id="PS50042">
    <property type="entry name" value="CNMP_BINDING_3"/>
    <property type="match status" value="1"/>
</dbReference>
<dbReference type="InterPro" id="IPR013099">
    <property type="entry name" value="K_chnl_dom"/>
</dbReference>
<keyword evidence="2" id="KW-0812">Transmembrane</keyword>
<feature type="transmembrane region" description="Helical" evidence="2">
    <location>
        <begin position="542"/>
        <end position="559"/>
    </location>
</feature>
<proteinExistence type="predicted"/>
<dbReference type="Pfam" id="PF07885">
    <property type="entry name" value="Ion_trans_2"/>
    <property type="match status" value="1"/>
</dbReference>
<reference evidence="5" key="1">
    <citation type="journal article" date="2006" name="PLoS Biol.">
        <title>Macronuclear genome sequence of the ciliate Tetrahymena thermophila, a model eukaryote.</title>
        <authorList>
            <person name="Eisen J.A."/>
            <person name="Coyne R.S."/>
            <person name="Wu M."/>
            <person name="Wu D."/>
            <person name="Thiagarajan M."/>
            <person name="Wortman J.R."/>
            <person name="Badger J.H."/>
            <person name="Ren Q."/>
            <person name="Amedeo P."/>
            <person name="Jones K.M."/>
            <person name="Tallon L.J."/>
            <person name="Delcher A.L."/>
            <person name="Salzberg S.L."/>
            <person name="Silva J.C."/>
            <person name="Haas B.J."/>
            <person name="Majoros W.H."/>
            <person name="Farzad M."/>
            <person name="Carlton J.M."/>
            <person name="Smith R.K. Jr."/>
            <person name="Garg J."/>
            <person name="Pearlman R.E."/>
            <person name="Karrer K.M."/>
            <person name="Sun L."/>
            <person name="Manning G."/>
            <person name="Elde N.C."/>
            <person name="Turkewitz A.P."/>
            <person name="Asai D.J."/>
            <person name="Wilkes D.E."/>
            <person name="Wang Y."/>
            <person name="Cai H."/>
            <person name="Collins K."/>
            <person name="Stewart B.A."/>
            <person name="Lee S.R."/>
            <person name="Wilamowska K."/>
            <person name="Weinberg Z."/>
            <person name="Ruzzo W.L."/>
            <person name="Wloga D."/>
            <person name="Gaertig J."/>
            <person name="Frankel J."/>
            <person name="Tsao C.-C."/>
            <person name="Gorovsky M.A."/>
            <person name="Keeling P.J."/>
            <person name="Waller R.F."/>
            <person name="Patron N.J."/>
            <person name="Cherry J.M."/>
            <person name="Stover N.A."/>
            <person name="Krieger C.J."/>
            <person name="del Toro C."/>
            <person name="Ryder H.F."/>
            <person name="Williamson S.C."/>
            <person name="Barbeau R.A."/>
            <person name="Hamilton E.P."/>
            <person name="Orias E."/>
        </authorList>
    </citation>
    <scope>NUCLEOTIDE SEQUENCE [LARGE SCALE GENOMIC DNA]</scope>
    <source>
        <strain evidence="5">SB210</strain>
    </source>
</reference>
<dbReference type="InterPro" id="IPR050818">
    <property type="entry name" value="KCNH_animal-type"/>
</dbReference>
<protein>
    <submittedName>
        <fullName evidence="4">Cyclic nucleotide-binding domain protein</fullName>
    </submittedName>
</protein>
<feature type="region of interest" description="Disordered" evidence="1">
    <location>
        <begin position="110"/>
        <end position="136"/>
    </location>
</feature>
<dbReference type="GO" id="GO:0005886">
    <property type="term" value="C:plasma membrane"/>
    <property type="evidence" value="ECO:0007669"/>
    <property type="project" value="TreeGrafter"/>
</dbReference>
<dbReference type="SUPFAM" id="SSF81324">
    <property type="entry name" value="Voltage-gated potassium channels"/>
    <property type="match status" value="1"/>
</dbReference>
<dbReference type="GO" id="GO:0042391">
    <property type="term" value="P:regulation of membrane potential"/>
    <property type="evidence" value="ECO:0007669"/>
    <property type="project" value="TreeGrafter"/>
</dbReference>
<feature type="compositionally biased region" description="Polar residues" evidence="1">
    <location>
        <begin position="120"/>
        <end position="136"/>
    </location>
</feature>
<evidence type="ECO:0000313" key="5">
    <source>
        <dbReference type="Proteomes" id="UP000009168"/>
    </source>
</evidence>
<evidence type="ECO:0000256" key="2">
    <source>
        <dbReference type="SAM" id="Phobius"/>
    </source>
</evidence>
<dbReference type="Pfam" id="PF00027">
    <property type="entry name" value="cNMP_binding"/>
    <property type="match status" value="1"/>
</dbReference>
<gene>
    <name evidence="4" type="ORF">TTHERM_00307780</name>
</gene>
<dbReference type="Gene3D" id="1.10.287.630">
    <property type="entry name" value="Helix hairpin bin"/>
    <property type="match status" value="1"/>
</dbReference>
<sequence length="1378" mass="159534">MSKKAKNQEYNIERQLQELWFNLDYSNNSQIKKNAIFDTTTINKDSIVGLDNHSLSKSLDMLPKQASFQKNNLINQPTEQLRGDEDDDQIFSPIYVENKVVLNKASKLSFDIKPPHKNSRQTSTSNPSKNDESQSYQMNNDRLDINNINLLPSYRKTSQLNDTEVNQTNREDSYTTNNMQIFLKINNNKENTQRSQVNLKQWQSSNFSQAALNISPKGKEQEGVSLNHNWKRGAFSILQKIAQFRKIMLVKSDSKKFKKLKATDFAIIGDKASDFKYYVYKGFLESQRPTKIQKCVYQTTKIIKNFFSSVFEKLSLSILKPDSNFKVLWDILMLLLIWINLIICPLIFSFDEFEIQDKMLLFMVFTCFAFATDIIVQINTAFFHQGIIQTSRQQIIAKYFKQSMIPDIVTFFCYVRGVFTGDKYLLLAILLKTIKEIKIQSSLQEVFQPTEKFMLAIRVFNVFQLVFIIAHFASCIFNWVASIQYDGKQQDDLPYVETWLSANHLIGADWYKIYINGFYFSMISMMTIGYGDITPKSINEKIYTIFFCVVSCASFAYSINTISQVITDAKKKSKNFKERMRSLNLLMQNRQIDNHLQMKVRKYIEYLQETSENMDYAYKDLEVLPTSIKQDVQIDMYGNLIKKQKLFYLNFSQETIEKLALAVNEISAGPGEVIYKPNDSPDSLYIVLSGRIEIYIQSQKINGVENETNIAYIEKGCVFGAEEFFNQKPRQNAAKATELSQIIQIQRNQLEQVLKSSEDDYEHFKMLSDMVKYSNTTRGLGIQCHFCKNFTHSFSECPNVTYSKRKNLIIMKLNISQDQQRDYYPRKHIKSKNSLLYQNFLVKSIKLFIDLKKYETKDTENQDGMISGASEQFDDAAVEDNELNQIITEYTQKLRNTQKTEEESEISYDDAQQKYNETNIAQKLNQKPEQVSMLYAEQFLSNNNNNSGDEKDNKKGNSRTSNTNKQSEEVLSSPNINSQIPNSLTFIQNNSPTFNQNVNQEDNSCSQLQTFQLSTNPQLQVPQQFPERERHSSIQRMYPGEIKLFPLFSNTPQETRITRQTSIDFTIQNQLSNLYPQKQSTNNFNSDFKNSNYASDFKNSKSSSLAQNYTQQLQSQQSNIINTNSQNSQNLGFQSMHQQQQPLSPQLVSEIQKQKQIIQDASLMKLNTVTSNINTLGGKLDSKPTQNLGSQLTSFENMKMGSQSFVQLSFNTKLGTDAKGVQSINGKEIVSSVNQNLIQQETKMLNQQQSQNQMILDNSIEIHSIREIKGLNNWESETLKRFDRFKIFKKYFPLQNINKILEVLNQRKNSKGSPSNKKQRKKLTMLKKYDILLKSFHASEFSPRKSILSKNLNLTNQNSEYLKRIIPSNSKFESQKDD</sequence>
<dbReference type="SUPFAM" id="SSF51206">
    <property type="entry name" value="cAMP-binding domain-like"/>
    <property type="match status" value="1"/>
</dbReference>
<dbReference type="RefSeq" id="XP_001021052.2">
    <property type="nucleotide sequence ID" value="XM_001021052.2"/>
</dbReference>
<dbReference type="PANTHER" id="PTHR10217:SF435">
    <property type="entry name" value="POTASSIUM VOLTAGE-GATED CHANNEL PROTEIN EAG"/>
    <property type="match status" value="1"/>
</dbReference>
<dbReference type="InterPro" id="IPR018490">
    <property type="entry name" value="cNMP-bd_dom_sf"/>
</dbReference>
<dbReference type="SMART" id="SM00100">
    <property type="entry name" value="cNMP"/>
    <property type="match status" value="1"/>
</dbReference>
<dbReference type="InParanoid" id="I7ML05"/>
<keyword evidence="5" id="KW-1185">Reference proteome</keyword>
<feature type="region of interest" description="Disordered" evidence="1">
    <location>
        <begin position="941"/>
        <end position="988"/>
    </location>
</feature>
<evidence type="ECO:0000256" key="1">
    <source>
        <dbReference type="SAM" id="MobiDB-lite"/>
    </source>
</evidence>
<organism evidence="4 5">
    <name type="scientific">Tetrahymena thermophila (strain SB210)</name>
    <dbReference type="NCBI Taxonomy" id="312017"/>
    <lineage>
        <taxon>Eukaryota</taxon>
        <taxon>Sar</taxon>
        <taxon>Alveolata</taxon>
        <taxon>Ciliophora</taxon>
        <taxon>Intramacronucleata</taxon>
        <taxon>Oligohymenophorea</taxon>
        <taxon>Hymenostomatida</taxon>
        <taxon>Tetrahymenina</taxon>
        <taxon>Tetrahymenidae</taxon>
        <taxon>Tetrahymena</taxon>
    </lineage>
</organism>
<dbReference type="OrthoDB" id="10035564at2759"/>
<dbReference type="Gene3D" id="1.10.287.70">
    <property type="match status" value="1"/>
</dbReference>
<dbReference type="PANTHER" id="PTHR10217">
    <property type="entry name" value="VOLTAGE AND LIGAND GATED POTASSIUM CHANNEL"/>
    <property type="match status" value="1"/>
</dbReference>
<evidence type="ECO:0000259" key="3">
    <source>
        <dbReference type="PROSITE" id="PS50042"/>
    </source>
</evidence>
<dbReference type="KEGG" id="tet:TTHERM_00307780"/>
<accession>I7ML05</accession>
<feature type="transmembrane region" description="Helical" evidence="2">
    <location>
        <begin position="513"/>
        <end position="530"/>
    </location>
</feature>
<name>I7ML05_TETTS</name>
<dbReference type="InterPro" id="IPR014710">
    <property type="entry name" value="RmlC-like_jellyroll"/>
</dbReference>
<dbReference type="GeneID" id="7838971"/>
<evidence type="ECO:0000313" key="4">
    <source>
        <dbReference type="EMBL" id="EAS00807.2"/>
    </source>
</evidence>
<feature type="transmembrane region" description="Helical" evidence="2">
    <location>
        <begin position="327"/>
        <end position="348"/>
    </location>
</feature>
<dbReference type="eggNOG" id="KOG0501">
    <property type="taxonomic scope" value="Eukaryota"/>
</dbReference>
<feature type="transmembrane region" description="Helical" evidence="2">
    <location>
        <begin position="360"/>
        <end position="383"/>
    </location>
</feature>
<feature type="domain" description="Cyclic nucleotide-binding" evidence="3">
    <location>
        <begin position="647"/>
        <end position="754"/>
    </location>
</feature>
<dbReference type="GO" id="GO:0005249">
    <property type="term" value="F:voltage-gated potassium channel activity"/>
    <property type="evidence" value="ECO:0007669"/>
    <property type="project" value="TreeGrafter"/>
</dbReference>
<dbReference type="Gene3D" id="2.60.120.10">
    <property type="entry name" value="Jelly Rolls"/>
    <property type="match status" value="1"/>
</dbReference>
<dbReference type="CDD" id="cd00038">
    <property type="entry name" value="CAP_ED"/>
    <property type="match status" value="1"/>
</dbReference>
<feature type="region of interest" description="Disordered" evidence="1">
    <location>
        <begin position="1123"/>
        <end position="1143"/>
    </location>
</feature>
<dbReference type="Proteomes" id="UP000009168">
    <property type="component" value="Unassembled WGS sequence"/>
</dbReference>
<dbReference type="EMBL" id="GG662608">
    <property type="protein sequence ID" value="EAS00807.2"/>
    <property type="molecule type" value="Genomic_DNA"/>
</dbReference>
<feature type="compositionally biased region" description="Low complexity" evidence="1">
    <location>
        <begin position="972"/>
        <end position="983"/>
    </location>
</feature>
<keyword evidence="2" id="KW-1133">Transmembrane helix</keyword>
<dbReference type="InterPro" id="IPR000595">
    <property type="entry name" value="cNMP-bd_dom"/>
</dbReference>
<keyword evidence="2" id="KW-0472">Membrane</keyword>
<feature type="transmembrane region" description="Helical" evidence="2">
    <location>
        <begin position="462"/>
        <end position="481"/>
    </location>
</feature>